<feature type="non-terminal residue" evidence="1">
    <location>
        <position position="51"/>
    </location>
</feature>
<proteinExistence type="predicted"/>
<dbReference type="EMBL" id="UINC01204171">
    <property type="protein sequence ID" value="SVE24779.1"/>
    <property type="molecule type" value="Genomic_DNA"/>
</dbReference>
<name>A0A383BY78_9ZZZZ</name>
<accession>A0A383BY78</accession>
<evidence type="ECO:0000313" key="1">
    <source>
        <dbReference type="EMBL" id="SVE24779.1"/>
    </source>
</evidence>
<protein>
    <submittedName>
        <fullName evidence="1">Uncharacterized protein</fullName>
    </submittedName>
</protein>
<gene>
    <name evidence="1" type="ORF">METZ01_LOCUS477633</name>
</gene>
<sequence length="51" mass="5859">MTDSIPISKDVLEEIFDETGFNPNNLSIRETNRLATLISKKGNLEFVRMEM</sequence>
<organism evidence="1">
    <name type="scientific">marine metagenome</name>
    <dbReference type="NCBI Taxonomy" id="408172"/>
    <lineage>
        <taxon>unclassified sequences</taxon>
        <taxon>metagenomes</taxon>
        <taxon>ecological metagenomes</taxon>
    </lineage>
</organism>
<dbReference type="AlphaFoldDB" id="A0A383BY78"/>
<reference evidence="1" key="1">
    <citation type="submission" date="2018-05" db="EMBL/GenBank/DDBJ databases">
        <authorList>
            <person name="Lanie J.A."/>
            <person name="Ng W.-L."/>
            <person name="Kazmierczak K.M."/>
            <person name="Andrzejewski T.M."/>
            <person name="Davidsen T.M."/>
            <person name="Wayne K.J."/>
            <person name="Tettelin H."/>
            <person name="Glass J.I."/>
            <person name="Rusch D."/>
            <person name="Podicherti R."/>
            <person name="Tsui H.-C.T."/>
            <person name="Winkler M.E."/>
        </authorList>
    </citation>
    <scope>NUCLEOTIDE SEQUENCE</scope>
</reference>